<dbReference type="InterPro" id="IPR028098">
    <property type="entry name" value="Glyco_trans_4-like_N"/>
</dbReference>
<dbReference type="Pfam" id="PF00534">
    <property type="entry name" value="Glycos_transf_1"/>
    <property type="match status" value="1"/>
</dbReference>
<gene>
    <name evidence="4" type="ORF">COS54_01220</name>
</gene>
<evidence type="ECO:0000259" key="2">
    <source>
        <dbReference type="Pfam" id="PF00534"/>
    </source>
</evidence>
<dbReference type="PANTHER" id="PTHR46401:SF2">
    <property type="entry name" value="GLYCOSYLTRANSFERASE WBBK-RELATED"/>
    <property type="match status" value="1"/>
</dbReference>
<dbReference type="GO" id="GO:0009103">
    <property type="term" value="P:lipopolysaccharide biosynthetic process"/>
    <property type="evidence" value="ECO:0007669"/>
    <property type="project" value="TreeGrafter"/>
</dbReference>
<dbReference type="Proteomes" id="UP000229631">
    <property type="component" value="Unassembled WGS sequence"/>
</dbReference>
<dbReference type="CDD" id="cd03809">
    <property type="entry name" value="GT4_MtfB-like"/>
    <property type="match status" value="1"/>
</dbReference>
<dbReference type="AlphaFoldDB" id="A0A2M7BDS1"/>
<evidence type="ECO:0008006" key="6">
    <source>
        <dbReference type="Google" id="ProtNLM"/>
    </source>
</evidence>
<feature type="domain" description="Glycosyl transferase family 1" evidence="2">
    <location>
        <begin position="191"/>
        <end position="358"/>
    </location>
</feature>
<name>A0A2M7BDS1_9BACT</name>
<dbReference type="InterPro" id="IPR001296">
    <property type="entry name" value="Glyco_trans_1"/>
</dbReference>
<dbReference type="EMBL" id="PEVC01000025">
    <property type="protein sequence ID" value="PIV01264.1"/>
    <property type="molecule type" value="Genomic_DNA"/>
</dbReference>
<dbReference type="PANTHER" id="PTHR46401">
    <property type="entry name" value="GLYCOSYLTRANSFERASE WBBK-RELATED"/>
    <property type="match status" value="1"/>
</dbReference>
<reference evidence="5" key="1">
    <citation type="submission" date="2017-09" db="EMBL/GenBank/DDBJ databases">
        <title>Depth-based differentiation of microbial function through sediment-hosted aquifers and enrichment of novel symbionts in the deep terrestrial subsurface.</title>
        <authorList>
            <person name="Probst A.J."/>
            <person name="Ladd B."/>
            <person name="Jarett J.K."/>
            <person name="Geller-Mcgrath D.E."/>
            <person name="Sieber C.M.K."/>
            <person name="Emerson J.B."/>
            <person name="Anantharaman K."/>
            <person name="Thomas B.C."/>
            <person name="Malmstrom R."/>
            <person name="Stieglmeier M."/>
            <person name="Klingl A."/>
            <person name="Woyke T."/>
            <person name="Ryan C.M."/>
            <person name="Banfield J.F."/>
        </authorList>
    </citation>
    <scope>NUCLEOTIDE SEQUENCE [LARGE SCALE GENOMIC DNA]</scope>
</reference>
<proteinExistence type="predicted"/>
<keyword evidence="1" id="KW-0808">Transferase</keyword>
<evidence type="ECO:0000313" key="4">
    <source>
        <dbReference type="EMBL" id="PIV01264.1"/>
    </source>
</evidence>
<evidence type="ECO:0000256" key="1">
    <source>
        <dbReference type="ARBA" id="ARBA00022679"/>
    </source>
</evidence>
<accession>A0A2M7BDS1</accession>
<dbReference type="SUPFAM" id="SSF53756">
    <property type="entry name" value="UDP-Glycosyltransferase/glycogen phosphorylase"/>
    <property type="match status" value="1"/>
</dbReference>
<dbReference type="Pfam" id="PF13439">
    <property type="entry name" value="Glyco_transf_4"/>
    <property type="match status" value="1"/>
</dbReference>
<feature type="domain" description="Glycosyltransferase subfamily 4-like N-terminal" evidence="3">
    <location>
        <begin position="16"/>
        <end position="183"/>
    </location>
</feature>
<organism evidence="4 5">
    <name type="scientific">Candidatus Shapirobacteria bacterium CG03_land_8_20_14_0_80_39_12</name>
    <dbReference type="NCBI Taxonomy" id="1974879"/>
    <lineage>
        <taxon>Bacteria</taxon>
        <taxon>Candidatus Shapironibacteriota</taxon>
    </lineage>
</organism>
<sequence>MKIGIDCRMYGLKHAGIGRYVENLVKEVLKQDNINEYVLFVRNDFEEVQKLKFKNQNFKSKFKIINADFPHYSLKEQVFFPAILNKENLDLMHFPHFNVPIFYRGKYIVTIHDLIKHTSKGMQTTTKNAGLYWLKYFGYKLVFASAVKRAKKIITPSRFVREEIIKEYKINPQKIEVTYEGFDQKIQNQEKEIFKKYQIEKPFLLYVGSVYPHKNVENLIKAVVILNQEHRPSFPKIILVIICGRNVFWQRLQSKIKEMKAENLIKMTDFVPDEELGSFYREALAFTFPSLSEGFGLPGLEAMANSLPLICSDVPVFHEIYQGATEYFNPHNPEDMAKKINEVISNEKIKNSLIKKGLERVKNFSWQKMASQTIRIYNSVW</sequence>
<dbReference type="Gene3D" id="3.40.50.2000">
    <property type="entry name" value="Glycogen Phosphorylase B"/>
    <property type="match status" value="2"/>
</dbReference>
<evidence type="ECO:0000259" key="3">
    <source>
        <dbReference type="Pfam" id="PF13439"/>
    </source>
</evidence>
<dbReference type="GO" id="GO:0016757">
    <property type="term" value="F:glycosyltransferase activity"/>
    <property type="evidence" value="ECO:0007669"/>
    <property type="project" value="InterPro"/>
</dbReference>
<evidence type="ECO:0000313" key="5">
    <source>
        <dbReference type="Proteomes" id="UP000229631"/>
    </source>
</evidence>
<protein>
    <recommendedName>
        <fullName evidence="6">Glycosyltransferase family 1 protein</fullName>
    </recommendedName>
</protein>
<comment type="caution">
    <text evidence="4">The sequence shown here is derived from an EMBL/GenBank/DDBJ whole genome shotgun (WGS) entry which is preliminary data.</text>
</comment>